<keyword evidence="2" id="KW-1185">Reference proteome</keyword>
<comment type="caution">
    <text evidence="1">The sequence shown here is derived from an EMBL/GenBank/DDBJ whole genome shotgun (WGS) entry which is preliminary data.</text>
</comment>
<reference evidence="2" key="1">
    <citation type="journal article" date="2019" name="Int. J. Syst. Evol. Microbiol.">
        <title>The Global Catalogue of Microorganisms (GCM) 10K type strain sequencing project: providing services to taxonomists for standard genome sequencing and annotation.</title>
        <authorList>
            <consortium name="The Broad Institute Genomics Platform"/>
            <consortium name="The Broad Institute Genome Sequencing Center for Infectious Disease"/>
            <person name="Wu L."/>
            <person name="Ma J."/>
        </authorList>
    </citation>
    <scope>NUCLEOTIDE SEQUENCE [LARGE SCALE GENOMIC DNA]</scope>
    <source>
        <strain evidence="2">JCM 9651</strain>
    </source>
</reference>
<dbReference type="Proteomes" id="UP001499990">
    <property type="component" value="Unassembled WGS sequence"/>
</dbReference>
<dbReference type="InterPro" id="IPR022172">
    <property type="entry name" value="DUF3703"/>
</dbReference>
<name>A0ABP6SFB4_9ACTN</name>
<organism evidence="1 2">
    <name type="scientific">Streptomyces sannanensis</name>
    <dbReference type="NCBI Taxonomy" id="285536"/>
    <lineage>
        <taxon>Bacteria</taxon>
        <taxon>Bacillati</taxon>
        <taxon>Actinomycetota</taxon>
        <taxon>Actinomycetes</taxon>
        <taxon>Kitasatosporales</taxon>
        <taxon>Streptomycetaceae</taxon>
        <taxon>Streptomyces</taxon>
    </lineage>
</organism>
<evidence type="ECO:0000313" key="1">
    <source>
        <dbReference type="EMBL" id="GAA3375348.1"/>
    </source>
</evidence>
<dbReference type="RefSeq" id="WP_345040078.1">
    <property type="nucleotide sequence ID" value="NZ_BAAAYL010000001.1"/>
</dbReference>
<dbReference type="EMBL" id="BAAAYL010000001">
    <property type="protein sequence ID" value="GAA3375348.1"/>
    <property type="molecule type" value="Genomic_DNA"/>
</dbReference>
<protein>
    <recommendedName>
        <fullName evidence="3">DUF3703 domain-containing protein</fullName>
    </recommendedName>
</protein>
<sequence length="170" mass="18102">MTNTWAGSAGLHPGRPVYGGAIGAATPHAHHSVQVIVALSGELVLASGSGEEFVCRAAVVRAAFEGELARAYAATSTDEMWRALERAHILSQSWAWPHIRAHWHMFRLAVRCRDRTETVGQLVRIAVAGPGSLTGRVPRGNTGRTRVGLLTPMPVPEDLARTLGGEPASV</sequence>
<gene>
    <name evidence="1" type="ORF">GCM10020367_42810</name>
</gene>
<proteinExistence type="predicted"/>
<evidence type="ECO:0000313" key="2">
    <source>
        <dbReference type="Proteomes" id="UP001499990"/>
    </source>
</evidence>
<accession>A0ABP6SFB4</accession>
<dbReference type="Pfam" id="PF12487">
    <property type="entry name" value="DUF3703"/>
    <property type="match status" value="1"/>
</dbReference>
<evidence type="ECO:0008006" key="3">
    <source>
        <dbReference type="Google" id="ProtNLM"/>
    </source>
</evidence>